<proteinExistence type="predicted"/>
<sequence>MFHVGSLLMMGEYAMILSQQVMIFGWSKSEMLFWWR</sequence>
<evidence type="ECO:0000313" key="1">
    <source>
        <dbReference type="EMBL" id="AGO89114.1"/>
    </source>
</evidence>
<protein>
    <submittedName>
        <fullName evidence="1">Uncharacterized protein</fullName>
    </submittedName>
</protein>
<accession>W8CUM5</accession>
<dbReference type="EMBL" id="JX515588">
    <property type="protein sequence ID" value="AGO89114.1"/>
    <property type="molecule type" value="Genomic_DNA"/>
</dbReference>
<reference evidence="1" key="1">
    <citation type="journal article" date="2014" name="PLoS ONE">
        <title>Sequential Isolation in a Patient of Raoultella planticola and Escherichia coli Bearing a Novel ISCR1 Element Carrying blaNDM-1.</title>
        <authorList>
            <person name="Li J."/>
            <person name="Lan R."/>
            <person name="Xiong Y."/>
            <person name="Ye C."/>
            <person name="Yuan M."/>
            <person name="Liu X."/>
            <person name="Chen X."/>
            <person name="Yu D."/>
            <person name="Liu B."/>
            <person name="Lin W."/>
            <person name="Bai X."/>
            <person name="Wang Y."/>
            <person name="Sun Q."/>
            <person name="Wang Y."/>
            <person name="Zhao H."/>
            <person name="Meng Q."/>
            <person name="Chen Q."/>
            <person name="Zhao A."/>
            <person name="Xu J."/>
        </authorList>
    </citation>
    <scope>NUCLEOTIDE SEQUENCE</scope>
    <source>
        <strain evidence="1">KpNDM1</strain>
        <plasmid evidence="1">pKpNDM1</plasmid>
    </source>
</reference>
<dbReference type="AlphaFoldDB" id="W8CUM5"/>
<geneLocation type="plasmid" evidence="1">
    <name>pKpNDM1</name>
</geneLocation>
<organism evidence="1">
    <name type="scientific">Raoultella planticola</name>
    <name type="common">Klebsiella planticola</name>
    <dbReference type="NCBI Taxonomy" id="575"/>
    <lineage>
        <taxon>Bacteria</taxon>
        <taxon>Pseudomonadati</taxon>
        <taxon>Pseudomonadota</taxon>
        <taxon>Gammaproteobacteria</taxon>
        <taxon>Enterobacterales</taxon>
        <taxon>Enterobacteriaceae</taxon>
        <taxon>Klebsiella/Raoultella group</taxon>
        <taxon>Raoultella</taxon>
    </lineage>
</organism>
<name>W8CUM5_RAOPL</name>
<gene>
    <name evidence="1" type="ORF">pKpNDM1_00271</name>
</gene>
<keyword evidence="1" id="KW-0614">Plasmid</keyword>